<organism evidence="2 3">
    <name type="scientific">Ficus carica</name>
    <name type="common">Common fig</name>
    <dbReference type="NCBI Taxonomy" id="3494"/>
    <lineage>
        <taxon>Eukaryota</taxon>
        <taxon>Viridiplantae</taxon>
        <taxon>Streptophyta</taxon>
        <taxon>Embryophyta</taxon>
        <taxon>Tracheophyta</taxon>
        <taxon>Spermatophyta</taxon>
        <taxon>Magnoliopsida</taxon>
        <taxon>eudicotyledons</taxon>
        <taxon>Gunneridae</taxon>
        <taxon>Pentapetalae</taxon>
        <taxon>rosids</taxon>
        <taxon>fabids</taxon>
        <taxon>Rosales</taxon>
        <taxon>Moraceae</taxon>
        <taxon>Ficeae</taxon>
        <taxon>Ficus</taxon>
    </lineage>
</organism>
<dbReference type="Proteomes" id="UP001187192">
    <property type="component" value="Unassembled WGS sequence"/>
</dbReference>
<name>A0AA88DAV5_FICCA</name>
<feature type="compositionally biased region" description="Basic and acidic residues" evidence="1">
    <location>
        <begin position="10"/>
        <end position="23"/>
    </location>
</feature>
<proteinExistence type="predicted"/>
<evidence type="ECO:0000256" key="1">
    <source>
        <dbReference type="SAM" id="MobiDB-lite"/>
    </source>
</evidence>
<evidence type="ECO:0000313" key="3">
    <source>
        <dbReference type="Proteomes" id="UP001187192"/>
    </source>
</evidence>
<feature type="region of interest" description="Disordered" evidence="1">
    <location>
        <begin position="1"/>
        <end position="53"/>
    </location>
</feature>
<protein>
    <submittedName>
        <fullName evidence="2">Uncharacterized protein</fullName>
    </submittedName>
</protein>
<sequence>MEGVFNQQSRVDDQRNASSEESRSGSSPGEALLGNTRKSQRTTHLHLAQYNSG</sequence>
<gene>
    <name evidence="2" type="ORF">TIFTF001_020242</name>
</gene>
<comment type="caution">
    <text evidence="2">The sequence shown here is derived from an EMBL/GenBank/DDBJ whole genome shotgun (WGS) entry which is preliminary data.</text>
</comment>
<accession>A0AA88DAV5</accession>
<dbReference type="EMBL" id="BTGU01000036">
    <property type="protein sequence ID" value="GMN51085.1"/>
    <property type="molecule type" value="Genomic_DNA"/>
</dbReference>
<reference evidence="2" key="1">
    <citation type="submission" date="2023-07" db="EMBL/GenBank/DDBJ databases">
        <title>draft genome sequence of fig (Ficus carica).</title>
        <authorList>
            <person name="Takahashi T."/>
            <person name="Nishimura K."/>
        </authorList>
    </citation>
    <scope>NUCLEOTIDE SEQUENCE</scope>
</reference>
<dbReference type="AlphaFoldDB" id="A0AA88DAV5"/>
<evidence type="ECO:0000313" key="2">
    <source>
        <dbReference type="EMBL" id="GMN51085.1"/>
    </source>
</evidence>
<keyword evidence="3" id="KW-1185">Reference proteome</keyword>